<name>A0A4Q9M9P9_9APHY</name>
<organism evidence="2">
    <name type="scientific">Dichomitus squalens</name>
    <dbReference type="NCBI Taxonomy" id="114155"/>
    <lineage>
        <taxon>Eukaryota</taxon>
        <taxon>Fungi</taxon>
        <taxon>Dikarya</taxon>
        <taxon>Basidiomycota</taxon>
        <taxon>Agaricomycotina</taxon>
        <taxon>Agaricomycetes</taxon>
        <taxon>Polyporales</taxon>
        <taxon>Polyporaceae</taxon>
        <taxon>Dichomitus</taxon>
    </lineage>
</organism>
<evidence type="ECO:0000256" key="1">
    <source>
        <dbReference type="SAM" id="MobiDB-lite"/>
    </source>
</evidence>
<reference evidence="2" key="1">
    <citation type="submission" date="2019-01" db="EMBL/GenBank/DDBJ databases">
        <title>Draft genome sequences of three monokaryotic isolates of the white-rot basidiomycete fungus Dichomitus squalens.</title>
        <authorList>
            <consortium name="DOE Joint Genome Institute"/>
            <person name="Lopez S.C."/>
            <person name="Andreopoulos B."/>
            <person name="Pangilinan J."/>
            <person name="Lipzen A."/>
            <person name="Riley R."/>
            <person name="Ahrendt S."/>
            <person name="Ng V."/>
            <person name="Barry K."/>
            <person name="Daum C."/>
            <person name="Grigoriev I.V."/>
            <person name="Hilden K.S."/>
            <person name="Makela M.R."/>
            <person name="de Vries R.P."/>
        </authorList>
    </citation>
    <scope>NUCLEOTIDE SEQUENCE [LARGE SCALE GENOMIC DNA]</scope>
    <source>
        <strain evidence="2">OM18370.1</strain>
    </source>
</reference>
<dbReference type="EMBL" id="ML143493">
    <property type="protein sequence ID" value="TBU23845.1"/>
    <property type="molecule type" value="Genomic_DNA"/>
</dbReference>
<evidence type="ECO:0000313" key="2">
    <source>
        <dbReference type="EMBL" id="TBU23845.1"/>
    </source>
</evidence>
<dbReference type="Proteomes" id="UP000292957">
    <property type="component" value="Unassembled WGS sequence"/>
</dbReference>
<accession>A0A4Q9M9P9</accession>
<protein>
    <submittedName>
        <fullName evidence="2">Uncharacterized protein</fullName>
    </submittedName>
</protein>
<feature type="compositionally biased region" description="Polar residues" evidence="1">
    <location>
        <begin position="82"/>
        <end position="96"/>
    </location>
</feature>
<gene>
    <name evidence="2" type="ORF">BD311DRAFT_767655</name>
</gene>
<proteinExistence type="predicted"/>
<feature type="region of interest" description="Disordered" evidence="1">
    <location>
        <begin position="80"/>
        <end position="111"/>
    </location>
</feature>
<sequence length="111" mass="11894">MYATLFSPQALRGSHVCAFPTDPVTCRRSRLTHPSLMPVILVHMLPCSPAPERSLSYFPAETLYRASLPAYTTLATPCRQPSAISTSMPSVPSCPQSLPHAAAPSDSQPAV</sequence>
<dbReference type="AlphaFoldDB" id="A0A4Q9M9P9"/>